<evidence type="ECO:0000313" key="12">
    <source>
        <dbReference type="Proteomes" id="UP000266975"/>
    </source>
</evidence>
<evidence type="ECO:0000256" key="1">
    <source>
        <dbReference type="ARBA" id="ARBA00004496"/>
    </source>
</evidence>
<evidence type="ECO:0000256" key="4">
    <source>
        <dbReference type="ARBA" id="ARBA00022598"/>
    </source>
</evidence>
<dbReference type="Pfam" id="PF21799">
    <property type="entry name" value="MurD-like_N"/>
    <property type="match status" value="1"/>
</dbReference>
<comment type="catalytic activity">
    <reaction evidence="7 8">
        <text>UDP-N-acetyl-alpha-D-muramoyl-L-alanine + D-glutamate + ATP = UDP-N-acetyl-alpha-D-muramoyl-L-alanyl-D-glutamate + ADP + phosphate + H(+)</text>
        <dbReference type="Rhea" id="RHEA:16429"/>
        <dbReference type="ChEBI" id="CHEBI:15378"/>
        <dbReference type="ChEBI" id="CHEBI:29986"/>
        <dbReference type="ChEBI" id="CHEBI:30616"/>
        <dbReference type="ChEBI" id="CHEBI:43474"/>
        <dbReference type="ChEBI" id="CHEBI:83898"/>
        <dbReference type="ChEBI" id="CHEBI:83900"/>
        <dbReference type="ChEBI" id="CHEBI:456216"/>
        <dbReference type="EC" id="6.3.2.9"/>
    </reaction>
</comment>
<dbReference type="InterPro" id="IPR036615">
    <property type="entry name" value="Mur_ligase_C_dom_sf"/>
</dbReference>
<dbReference type="InterPro" id="IPR004101">
    <property type="entry name" value="Mur_ligase_C"/>
</dbReference>
<dbReference type="AlphaFoldDB" id="A0A3M8KAJ9"/>
<keyword evidence="7 8" id="KW-0132">Cell division</keyword>
<comment type="subcellular location">
    <subcellularLocation>
        <location evidence="1 7 8">Cytoplasm</location>
    </subcellularLocation>
</comment>
<comment type="similarity">
    <text evidence="7">Belongs to the MurCDEF family.</text>
</comment>
<evidence type="ECO:0000256" key="2">
    <source>
        <dbReference type="ARBA" id="ARBA00004752"/>
    </source>
</evidence>
<dbReference type="UniPathway" id="UPA00219"/>
<dbReference type="InterPro" id="IPR013221">
    <property type="entry name" value="Mur_ligase_cen"/>
</dbReference>
<keyword evidence="6 7" id="KW-0067">ATP-binding</keyword>
<dbReference type="OrthoDB" id="9809796at2"/>
<accession>A0A3M8KAJ9</accession>
<evidence type="ECO:0000256" key="6">
    <source>
        <dbReference type="ARBA" id="ARBA00022840"/>
    </source>
</evidence>
<reference evidence="11 12" key="1">
    <citation type="submission" date="2018-02" db="EMBL/GenBank/DDBJ databases">
        <title>Corynebacterium alimpuense sp. nov., a marine obligate actinomycete isolated from sediments of Valparaiso bay, Chile.</title>
        <authorList>
            <person name="Claverias F."/>
            <person name="Gonzales-Siles L."/>
            <person name="Salva-Serra F."/>
            <person name="Inganaes E."/>
            <person name="Molin K."/>
            <person name="Cumsille A."/>
            <person name="Undabarrena A."/>
            <person name="Couve E."/>
            <person name="Moore E.R.B."/>
            <person name="Gomila M."/>
            <person name="Camara B."/>
        </authorList>
    </citation>
    <scope>NUCLEOTIDE SEQUENCE [LARGE SCALE GENOMIC DNA]</scope>
    <source>
        <strain evidence="11 12">CCUG 69366</strain>
    </source>
</reference>
<dbReference type="RefSeq" id="WP_123047535.1">
    <property type="nucleotide sequence ID" value="NZ_PTJO01000003.1"/>
</dbReference>
<dbReference type="SUPFAM" id="SSF53623">
    <property type="entry name" value="MurD-like peptide ligases, catalytic domain"/>
    <property type="match status" value="1"/>
</dbReference>
<gene>
    <name evidence="7" type="primary">murD</name>
    <name evidence="11" type="ORF">C5L39_03810</name>
</gene>
<dbReference type="PANTHER" id="PTHR43692">
    <property type="entry name" value="UDP-N-ACETYLMURAMOYLALANINE--D-GLUTAMATE LIGASE"/>
    <property type="match status" value="1"/>
</dbReference>
<dbReference type="GO" id="GO:0005524">
    <property type="term" value="F:ATP binding"/>
    <property type="evidence" value="ECO:0007669"/>
    <property type="project" value="UniProtKB-UniRule"/>
</dbReference>
<evidence type="ECO:0000256" key="7">
    <source>
        <dbReference type="HAMAP-Rule" id="MF_00639"/>
    </source>
</evidence>
<comment type="pathway">
    <text evidence="2 7 8">Cell wall biogenesis; peptidoglycan biosynthesis.</text>
</comment>
<keyword evidence="3 7" id="KW-0963">Cytoplasm</keyword>
<dbReference type="GO" id="GO:0051301">
    <property type="term" value="P:cell division"/>
    <property type="evidence" value="ECO:0007669"/>
    <property type="project" value="UniProtKB-KW"/>
</dbReference>
<evidence type="ECO:0000256" key="5">
    <source>
        <dbReference type="ARBA" id="ARBA00022741"/>
    </source>
</evidence>
<dbReference type="GO" id="GO:0008764">
    <property type="term" value="F:UDP-N-acetylmuramoylalanine-D-glutamate ligase activity"/>
    <property type="evidence" value="ECO:0007669"/>
    <property type="project" value="UniProtKB-UniRule"/>
</dbReference>
<evidence type="ECO:0000259" key="10">
    <source>
        <dbReference type="Pfam" id="PF08245"/>
    </source>
</evidence>
<dbReference type="NCBIfam" id="TIGR01087">
    <property type="entry name" value="murD"/>
    <property type="match status" value="1"/>
</dbReference>
<dbReference type="GO" id="GO:0071555">
    <property type="term" value="P:cell wall organization"/>
    <property type="evidence" value="ECO:0007669"/>
    <property type="project" value="UniProtKB-KW"/>
</dbReference>
<dbReference type="Gene3D" id="3.40.1190.10">
    <property type="entry name" value="Mur-like, catalytic domain"/>
    <property type="match status" value="1"/>
</dbReference>
<dbReference type="Pfam" id="PF08245">
    <property type="entry name" value="Mur_ligase_M"/>
    <property type="match status" value="1"/>
</dbReference>
<dbReference type="InterPro" id="IPR005762">
    <property type="entry name" value="MurD"/>
</dbReference>
<dbReference type="EMBL" id="PTJO01000003">
    <property type="protein sequence ID" value="RNE49488.1"/>
    <property type="molecule type" value="Genomic_DNA"/>
</dbReference>
<feature type="binding site" evidence="7">
    <location>
        <begin position="124"/>
        <end position="130"/>
    </location>
    <ligand>
        <name>ATP</name>
        <dbReference type="ChEBI" id="CHEBI:30616"/>
    </ligand>
</feature>
<dbReference type="GO" id="GO:0009252">
    <property type="term" value="P:peptidoglycan biosynthetic process"/>
    <property type="evidence" value="ECO:0007669"/>
    <property type="project" value="UniProtKB-UniRule"/>
</dbReference>
<name>A0A3M8KAJ9_9CORY</name>
<keyword evidence="7 8" id="KW-0961">Cell wall biogenesis/degradation</keyword>
<comment type="caution">
    <text evidence="11">The sequence shown here is derived from an EMBL/GenBank/DDBJ whole genome shotgun (WGS) entry which is preliminary data.</text>
</comment>
<dbReference type="Gene3D" id="3.90.190.20">
    <property type="entry name" value="Mur ligase, C-terminal domain"/>
    <property type="match status" value="1"/>
</dbReference>
<dbReference type="SUPFAM" id="SSF53244">
    <property type="entry name" value="MurD-like peptide ligases, peptide-binding domain"/>
    <property type="match status" value="1"/>
</dbReference>
<feature type="domain" description="Mur ligase central" evidence="10">
    <location>
        <begin position="122"/>
        <end position="255"/>
    </location>
</feature>
<keyword evidence="7 8" id="KW-0133">Cell shape</keyword>
<dbReference type="PANTHER" id="PTHR43692:SF1">
    <property type="entry name" value="UDP-N-ACETYLMURAMOYLALANINE--D-GLUTAMATE LIGASE"/>
    <property type="match status" value="1"/>
</dbReference>
<dbReference type="Gene3D" id="3.40.50.720">
    <property type="entry name" value="NAD(P)-binding Rossmann-like Domain"/>
    <property type="match status" value="1"/>
</dbReference>
<protein>
    <recommendedName>
        <fullName evidence="7 8">UDP-N-acetylmuramoylalanine--D-glutamate ligase</fullName>
        <ecNumber evidence="7 8">6.3.2.9</ecNumber>
    </recommendedName>
    <alternativeName>
        <fullName evidence="7">D-glutamic acid-adding enzyme</fullName>
    </alternativeName>
    <alternativeName>
        <fullName evidence="7">UDP-N-acetylmuramoyl-L-alanyl-D-glutamate synthetase</fullName>
    </alternativeName>
</protein>
<evidence type="ECO:0000313" key="11">
    <source>
        <dbReference type="EMBL" id="RNE49488.1"/>
    </source>
</evidence>
<dbReference type="HAMAP" id="MF_00639">
    <property type="entry name" value="MurD"/>
    <property type="match status" value="1"/>
</dbReference>
<keyword evidence="7 8" id="KW-0131">Cell cycle</keyword>
<dbReference type="GO" id="GO:0008360">
    <property type="term" value="P:regulation of cell shape"/>
    <property type="evidence" value="ECO:0007669"/>
    <property type="project" value="UniProtKB-KW"/>
</dbReference>
<proteinExistence type="inferred from homology"/>
<evidence type="ECO:0000259" key="9">
    <source>
        <dbReference type="Pfam" id="PF02875"/>
    </source>
</evidence>
<dbReference type="Proteomes" id="UP000266975">
    <property type="component" value="Unassembled WGS sequence"/>
</dbReference>
<keyword evidence="7 8" id="KW-0573">Peptidoglycan synthesis</keyword>
<evidence type="ECO:0000256" key="8">
    <source>
        <dbReference type="RuleBase" id="RU003664"/>
    </source>
</evidence>
<keyword evidence="4 7" id="KW-0436">Ligase</keyword>
<sequence length="470" mass="48740">MTQNLPAELTGSVLIAGAGVSGRGCARLLNDLGVQTIVADDNPASLQQVSEETGATVRGISVAQARESLQEYSLVVTSPGWRPDSPLLIDAAVHTEVIGDVELAYRLDQAGVFGPPRTWLVVTGTNGKTTTTAMLAAMMDKCGSDTGRRALAVGNIGVAVADALVDPHRVDILVAELSSFQLHWSSELTPDAGVLLNLAEDHIDWHGSFADYAAAKAKVLNGSVAVAGIDDPHVRDIVAALDRDGLIGFSLGEPARGEFGVIGAQLVDYLGTEPVELADARSIEPAGPAGILDALAAAAIARSQGAQPEHIASALAEFRVARHRGQVVANDNGVQWIDNSKATNPHATEAALAGLESVIWLAGGQLKGADISELIRDHVHRFKAVGLLGKDAELIAQALKNLAPETPVFITQLSDPEAAVDSLVGWAGELAEAGDTVLLAPAAASLDMFSGMAQRGDLFAAAAQRQVTSS</sequence>
<organism evidence="11 12">
    <name type="scientific">Corynebacterium alimapuense</name>
    <dbReference type="NCBI Taxonomy" id="1576874"/>
    <lineage>
        <taxon>Bacteria</taxon>
        <taxon>Bacillati</taxon>
        <taxon>Actinomycetota</taxon>
        <taxon>Actinomycetes</taxon>
        <taxon>Mycobacteriales</taxon>
        <taxon>Corynebacteriaceae</taxon>
        <taxon>Corynebacterium</taxon>
    </lineage>
</organism>
<dbReference type="EC" id="6.3.2.9" evidence="7 8"/>
<keyword evidence="12" id="KW-1185">Reference proteome</keyword>
<comment type="function">
    <text evidence="7 8">Cell wall formation. Catalyzes the addition of glutamate to the nucleotide precursor UDP-N-acetylmuramoyl-L-alanine (UMA).</text>
</comment>
<dbReference type="Pfam" id="PF02875">
    <property type="entry name" value="Mur_ligase_C"/>
    <property type="match status" value="1"/>
</dbReference>
<evidence type="ECO:0000256" key="3">
    <source>
        <dbReference type="ARBA" id="ARBA00022490"/>
    </source>
</evidence>
<feature type="domain" description="Mur ligase C-terminal" evidence="9">
    <location>
        <begin position="323"/>
        <end position="442"/>
    </location>
</feature>
<keyword evidence="5 7" id="KW-0547">Nucleotide-binding</keyword>
<dbReference type="GO" id="GO:0005737">
    <property type="term" value="C:cytoplasm"/>
    <property type="evidence" value="ECO:0007669"/>
    <property type="project" value="UniProtKB-SubCell"/>
</dbReference>
<dbReference type="InterPro" id="IPR036565">
    <property type="entry name" value="Mur-like_cat_sf"/>
</dbReference>
<dbReference type="SUPFAM" id="SSF51984">
    <property type="entry name" value="MurCD N-terminal domain"/>
    <property type="match status" value="1"/>
</dbReference>